<dbReference type="AlphaFoldDB" id="A0A7R9KZ17"/>
<protein>
    <submittedName>
        <fullName evidence="1">Uncharacterized protein</fullName>
    </submittedName>
</protein>
<name>A0A7R9KZ17_9ACAR</name>
<evidence type="ECO:0000313" key="1">
    <source>
        <dbReference type="EMBL" id="CAD7631733.1"/>
    </source>
</evidence>
<reference evidence="1" key="1">
    <citation type="submission" date="2020-11" db="EMBL/GenBank/DDBJ databases">
        <authorList>
            <person name="Tran Van P."/>
        </authorList>
    </citation>
    <scope>NUCLEOTIDE SEQUENCE</scope>
</reference>
<proteinExistence type="predicted"/>
<dbReference type="EMBL" id="OC864480">
    <property type="protein sequence ID" value="CAD7631733.1"/>
    <property type="molecule type" value="Genomic_DNA"/>
</dbReference>
<sequence>MASMSFLEFFHKGGKKQTFRPKKKFEPGTLRYSLHKQAIASLGSGINLRDVVKLPPAISPQHLYLQYLPIESRVIAFDPKN</sequence>
<keyword evidence="2" id="KW-1185">Reference proteome</keyword>
<gene>
    <name evidence="1" type="ORF">OSB1V03_LOCUS12142</name>
</gene>
<dbReference type="Proteomes" id="UP000759131">
    <property type="component" value="Unassembled WGS sequence"/>
</dbReference>
<accession>A0A7R9KZ17</accession>
<evidence type="ECO:0000313" key="2">
    <source>
        <dbReference type="Proteomes" id="UP000759131"/>
    </source>
</evidence>
<dbReference type="OrthoDB" id="8170117at2759"/>
<dbReference type="Gene3D" id="1.20.140.30">
    <property type="entry name" value="MOB kinase activator"/>
    <property type="match status" value="1"/>
</dbReference>
<dbReference type="EMBL" id="CAJPIZ010009905">
    <property type="protein sequence ID" value="CAG2112163.1"/>
    <property type="molecule type" value="Genomic_DNA"/>
</dbReference>
<dbReference type="InterPro" id="IPR036703">
    <property type="entry name" value="MOB_kinase_act_sf"/>
</dbReference>
<organism evidence="1">
    <name type="scientific">Medioppia subpectinata</name>
    <dbReference type="NCBI Taxonomy" id="1979941"/>
    <lineage>
        <taxon>Eukaryota</taxon>
        <taxon>Metazoa</taxon>
        <taxon>Ecdysozoa</taxon>
        <taxon>Arthropoda</taxon>
        <taxon>Chelicerata</taxon>
        <taxon>Arachnida</taxon>
        <taxon>Acari</taxon>
        <taxon>Acariformes</taxon>
        <taxon>Sarcoptiformes</taxon>
        <taxon>Oribatida</taxon>
        <taxon>Brachypylina</taxon>
        <taxon>Oppioidea</taxon>
        <taxon>Oppiidae</taxon>
        <taxon>Medioppia</taxon>
    </lineage>
</organism>